<proteinExistence type="predicted"/>
<evidence type="ECO:0000313" key="1">
    <source>
        <dbReference type="EMBL" id="UXE36555.1"/>
    </source>
</evidence>
<organism evidence="1 3">
    <name type="scientific">Raoultella ornithinolytica</name>
    <name type="common">Klebsiella ornithinolytica</name>
    <dbReference type="NCBI Taxonomy" id="54291"/>
    <lineage>
        <taxon>Bacteria</taxon>
        <taxon>Pseudomonadati</taxon>
        <taxon>Pseudomonadota</taxon>
        <taxon>Gammaproteobacteria</taxon>
        <taxon>Enterobacterales</taxon>
        <taxon>Enterobacteriaceae</taxon>
        <taxon>Klebsiella/Raoultella group</taxon>
        <taxon>Raoultella</taxon>
    </lineage>
</organism>
<dbReference type="EMBL" id="CP104450">
    <property type="protein sequence ID" value="UXE40657.1"/>
    <property type="molecule type" value="Genomic_DNA"/>
</dbReference>
<evidence type="ECO:0000313" key="3">
    <source>
        <dbReference type="Proteomes" id="UP001064206"/>
    </source>
</evidence>
<name>A0A9Q9JCM5_RAOOR</name>
<dbReference type="AlphaFoldDB" id="A0A9Q9JCM5"/>
<protein>
    <submittedName>
        <fullName evidence="1">Uncharacterized protein</fullName>
    </submittedName>
</protein>
<dbReference type="Proteomes" id="UP001064206">
    <property type="component" value="Chromosome"/>
</dbReference>
<dbReference type="EMBL" id="CP104450">
    <property type="protein sequence ID" value="UXE36555.1"/>
    <property type="molecule type" value="Genomic_DNA"/>
</dbReference>
<dbReference type="RefSeq" id="WP_064165519.1">
    <property type="nucleotide sequence ID" value="NZ_CP104450.1"/>
</dbReference>
<evidence type="ECO:0000313" key="2">
    <source>
        <dbReference type="EMBL" id="UXE40657.1"/>
    </source>
</evidence>
<accession>A0A9Q9JCM5</accession>
<gene>
    <name evidence="2" type="ORF">N2J37_13375</name>
    <name evidence="1" type="ORF">N2J37_18635</name>
</gene>
<reference evidence="1" key="1">
    <citation type="submission" date="2022-09" db="EMBL/GenBank/DDBJ databases">
        <title>Multidrug resistance Raoultella ornithinolytica Strain MQB_Silv_108.</title>
        <authorList>
            <person name="Quintela-Baluja M."/>
        </authorList>
    </citation>
    <scope>NUCLEOTIDE SEQUENCE</scope>
    <source>
        <strain evidence="1">MQB_Silv_108</strain>
    </source>
</reference>
<sequence>MSKPKPKSTVRISFTVIDESGEETLNRDFFVPFEKIKSARFPVLPDAAQDEAQKFHEAAVMMGCFGE</sequence>